<comment type="caution">
    <text evidence="2">The sequence shown here is derived from an EMBL/GenBank/DDBJ whole genome shotgun (WGS) entry which is preliminary data.</text>
</comment>
<reference evidence="2 3" key="1">
    <citation type="journal article" date="2020" name="Arch. Microbiol.">
        <title>Bradyrhizobium campsiandrae sp. nov., a nitrogen-fixing bacterial strain isolated from a native leguminous tree from the Amazon adapted to flooded conditions.</title>
        <authorList>
            <person name="Cabral Michel D."/>
            <person name="Martins da Costa E."/>
            <person name="Azarias Guimaraes A."/>
            <person name="Soares de Carvalho T."/>
            <person name="Santos de Castro Caputo P."/>
            <person name="Willems A."/>
            <person name="de Souza Moreira F.M."/>
        </authorList>
    </citation>
    <scope>NUCLEOTIDE SEQUENCE [LARGE SCALE GENOMIC DNA]</scope>
    <source>
        <strain evidence="3">INPA 384B</strain>
    </source>
</reference>
<feature type="region of interest" description="Disordered" evidence="1">
    <location>
        <begin position="154"/>
        <end position="181"/>
    </location>
</feature>
<accession>A0ABR7U2C5</accession>
<evidence type="ECO:0000313" key="2">
    <source>
        <dbReference type="EMBL" id="MBC9977715.1"/>
    </source>
</evidence>
<sequence>MSRKSEKSKRDDAPILTTLQGEKYQITAGRKLQEMRSYCRDPEITDAQFRGLFVVIDRLNDGRVGEESRWGSAYPSYETLATDIGKDERAAKRIIKELTTGQRETRSKDKERSLVPCKAVLNVKSAKSGKTDEVNEYRLKTLGAFAVMDESKGAVTEQKDAGPEGAVTEQHSGGGAVTGKEGCGNLLEGVRSPVGRGAVTAPDSSRLLTSATQHIDPSHAPPASGELGPAGSDDVDDGDGDESRQDDPPEHDDHRSEESEDDGRLEQYRQAAEKIWLMFQRAPTREHDEFVKLFVEECKAGVITESKQVKHGLTCYMRDTPPDRHVYPVRFMRERRWQTYRQPPAGTGKTGTAGYSARPAI</sequence>
<dbReference type="Pfam" id="PF13730">
    <property type="entry name" value="HTH_36"/>
    <property type="match status" value="1"/>
</dbReference>
<gene>
    <name evidence="2" type="ORF">HA482_05710</name>
</gene>
<name>A0ABR7U2C5_9BRAD</name>
<organism evidence="2 3">
    <name type="scientific">Bradyrhizobium campsiandrae</name>
    <dbReference type="NCBI Taxonomy" id="1729892"/>
    <lineage>
        <taxon>Bacteria</taxon>
        <taxon>Pseudomonadati</taxon>
        <taxon>Pseudomonadota</taxon>
        <taxon>Alphaproteobacteria</taxon>
        <taxon>Hyphomicrobiales</taxon>
        <taxon>Nitrobacteraceae</taxon>
        <taxon>Bradyrhizobium</taxon>
    </lineage>
</organism>
<feature type="compositionally biased region" description="Basic and acidic residues" evidence="1">
    <location>
        <begin position="241"/>
        <end position="265"/>
    </location>
</feature>
<feature type="compositionally biased region" description="Low complexity" evidence="1">
    <location>
        <begin position="345"/>
        <end position="354"/>
    </location>
</feature>
<evidence type="ECO:0000313" key="3">
    <source>
        <dbReference type="Proteomes" id="UP000639516"/>
    </source>
</evidence>
<feature type="region of interest" description="Disordered" evidence="1">
    <location>
        <begin position="341"/>
        <end position="361"/>
    </location>
</feature>
<proteinExistence type="predicted"/>
<dbReference type="RefSeq" id="WP_188098776.1">
    <property type="nucleotide sequence ID" value="NZ_JAANIH010000011.1"/>
</dbReference>
<dbReference type="Proteomes" id="UP000639516">
    <property type="component" value="Unassembled WGS sequence"/>
</dbReference>
<evidence type="ECO:0000256" key="1">
    <source>
        <dbReference type="SAM" id="MobiDB-lite"/>
    </source>
</evidence>
<dbReference type="EMBL" id="JAATTO010000006">
    <property type="protein sequence ID" value="MBC9977715.1"/>
    <property type="molecule type" value="Genomic_DNA"/>
</dbReference>
<feature type="region of interest" description="Disordered" evidence="1">
    <location>
        <begin position="214"/>
        <end position="265"/>
    </location>
</feature>
<protein>
    <submittedName>
        <fullName evidence="2">Helix-turn-helix domain-containing protein</fullName>
    </submittedName>
</protein>
<keyword evidence="3" id="KW-1185">Reference proteome</keyword>